<dbReference type="EMBL" id="KV448327">
    <property type="protein sequence ID" value="OAX37839.1"/>
    <property type="molecule type" value="Genomic_DNA"/>
</dbReference>
<dbReference type="AlphaFoldDB" id="A0A1B7MZ15"/>
<protein>
    <submittedName>
        <fullName evidence="1">Uncharacterized protein</fullName>
    </submittedName>
</protein>
<organism evidence="1 2">
    <name type="scientific">Rhizopogon vinicolor AM-OR11-026</name>
    <dbReference type="NCBI Taxonomy" id="1314800"/>
    <lineage>
        <taxon>Eukaryota</taxon>
        <taxon>Fungi</taxon>
        <taxon>Dikarya</taxon>
        <taxon>Basidiomycota</taxon>
        <taxon>Agaricomycotina</taxon>
        <taxon>Agaricomycetes</taxon>
        <taxon>Agaricomycetidae</taxon>
        <taxon>Boletales</taxon>
        <taxon>Suillineae</taxon>
        <taxon>Rhizopogonaceae</taxon>
        <taxon>Rhizopogon</taxon>
    </lineage>
</organism>
<name>A0A1B7MZ15_9AGAM</name>
<reference evidence="1 2" key="1">
    <citation type="submission" date="2016-06" db="EMBL/GenBank/DDBJ databases">
        <title>Comparative genomics of the ectomycorrhizal sister species Rhizopogon vinicolor and Rhizopogon vesiculosus (Basidiomycota: Boletales) reveals a divergence of the mating type B locus.</title>
        <authorList>
            <consortium name="DOE Joint Genome Institute"/>
            <person name="Mujic A.B."/>
            <person name="Kuo A."/>
            <person name="Tritt A."/>
            <person name="Lipzen A."/>
            <person name="Chen C."/>
            <person name="Johnson J."/>
            <person name="Sharma A."/>
            <person name="Barry K."/>
            <person name="Grigoriev I.V."/>
            <person name="Spatafora J.W."/>
        </authorList>
    </citation>
    <scope>NUCLEOTIDE SEQUENCE [LARGE SCALE GENOMIC DNA]</scope>
    <source>
        <strain evidence="1 2">AM-OR11-026</strain>
    </source>
</reference>
<dbReference type="Proteomes" id="UP000092154">
    <property type="component" value="Unassembled WGS sequence"/>
</dbReference>
<dbReference type="OrthoDB" id="5125733at2759"/>
<gene>
    <name evidence="1" type="ORF">K503DRAFT_783329</name>
</gene>
<keyword evidence="2" id="KW-1185">Reference proteome</keyword>
<evidence type="ECO:0000313" key="1">
    <source>
        <dbReference type="EMBL" id="OAX37839.1"/>
    </source>
</evidence>
<dbReference type="InParanoid" id="A0A1B7MZ15"/>
<feature type="non-terminal residue" evidence="1">
    <location>
        <position position="1"/>
    </location>
</feature>
<sequence length="176" mass="19694">PVRQYVEWQERIIEEDVDFTTNVAYVAPKGDIDPQQLIAENAPLLPGTLVFRTSYSRFDVTKADGVIGADAMDNYVVYSILSDIPRPSTMVGQIILPCSTPSPTSYEFIVLSRARRVDARSYNEERLGKAYSGCGLYVMAVQKMQDDERLERVGVGVIFEQAWLKSMAGEKVVYLG</sequence>
<evidence type="ECO:0000313" key="2">
    <source>
        <dbReference type="Proteomes" id="UP000092154"/>
    </source>
</evidence>
<proteinExistence type="predicted"/>
<accession>A0A1B7MZ15</accession>